<dbReference type="AlphaFoldDB" id="A0A418WJ52"/>
<feature type="binding site" evidence="3">
    <location>
        <position position="64"/>
    </location>
    <ligand>
        <name>substrate</name>
    </ligand>
</feature>
<dbReference type="GO" id="GO:0017136">
    <property type="term" value="F:histone deacetylase activity, NAD-dependent"/>
    <property type="evidence" value="ECO:0007669"/>
    <property type="project" value="TreeGrafter"/>
</dbReference>
<evidence type="ECO:0000256" key="1">
    <source>
        <dbReference type="ARBA" id="ARBA00022679"/>
    </source>
</evidence>
<dbReference type="InterPro" id="IPR003000">
    <property type="entry name" value="Sirtuin"/>
</dbReference>
<keyword evidence="1" id="KW-0808">Transferase</keyword>
<sequence length="239" mass="25999">MRGHDMARYQRIVILTGAGISAESGLGTFRDKDGLWTKVNLEDVATPQGFRRNPGMVHDFYNARRQGLRAAKHNAAHAALARLEAEHPGQVLVVTQNVDNLHEQAGTTRLIHMHGELAKARCTDCTQIMAHLDDLDTRSLCPSCAATGTLRPHVVWFGEMPLEMEAIEEAIEACDLFVSIGTSGTVYPAAGFVAAVRRAGLAHTVELNLEPSDGHSLFAERHYGPASVIVPAFVETLLK</sequence>
<dbReference type="GO" id="GO:0036055">
    <property type="term" value="F:protein-succinyllysine desuccinylase activity"/>
    <property type="evidence" value="ECO:0007669"/>
    <property type="project" value="UniProtKB-UniRule"/>
</dbReference>
<feature type="binding site" evidence="3">
    <location>
        <position position="226"/>
    </location>
    <ligand>
        <name>NAD(+)</name>
        <dbReference type="ChEBI" id="CHEBI:57540"/>
    </ligand>
</feature>
<comment type="subcellular location">
    <subcellularLocation>
        <location evidence="3">Cytoplasm</location>
    </subcellularLocation>
</comment>
<accession>A0A418WJ52</accession>
<feature type="binding site" evidence="3">
    <location>
        <begin position="208"/>
        <end position="210"/>
    </location>
    <ligand>
        <name>NAD(+)</name>
        <dbReference type="ChEBI" id="CHEBI:57540"/>
    </ligand>
</feature>
<keyword evidence="3" id="KW-0963">Cytoplasm</keyword>
<evidence type="ECO:0000259" key="5">
    <source>
        <dbReference type="PROSITE" id="PS50305"/>
    </source>
</evidence>
<proteinExistence type="inferred from homology"/>
<dbReference type="OrthoDB" id="9800582at2"/>
<feature type="binding site" evidence="3 4">
    <location>
        <position position="125"/>
    </location>
    <ligand>
        <name>Zn(2+)</name>
        <dbReference type="ChEBI" id="CHEBI:29105"/>
    </ligand>
</feature>
<dbReference type="InterPro" id="IPR050134">
    <property type="entry name" value="NAD-dep_sirtuin_deacylases"/>
</dbReference>
<feature type="binding site" evidence="3">
    <location>
        <position position="61"/>
    </location>
    <ligand>
        <name>substrate</name>
    </ligand>
</feature>
<feature type="domain" description="Deacetylase sirtuin-type" evidence="5">
    <location>
        <begin position="1"/>
        <end position="239"/>
    </location>
</feature>
<dbReference type="GO" id="GO:0008270">
    <property type="term" value="F:zinc ion binding"/>
    <property type="evidence" value="ECO:0007669"/>
    <property type="project" value="UniProtKB-UniRule"/>
</dbReference>
<dbReference type="GO" id="GO:0036054">
    <property type="term" value="F:protein-malonyllysine demalonylase activity"/>
    <property type="evidence" value="ECO:0007669"/>
    <property type="project" value="InterPro"/>
</dbReference>
<dbReference type="PANTHER" id="PTHR11085">
    <property type="entry name" value="NAD-DEPENDENT PROTEIN DEACYLASE SIRTUIN-5, MITOCHONDRIAL-RELATED"/>
    <property type="match status" value="1"/>
</dbReference>
<comment type="domain">
    <text evidence="3">2 residues (Tyr-61 and Arg-64) present in a large hydrophobic pocket are probably involved in substrate specificity. They are important for desuccinylation activity, but dispensable for deacetylation activity.</text>
</comment>
<organism evidence="6 7">
    <name type="scientific">Oleomonas cavernae</name>
    <dbReference type="NCBI Taxonomy" id="2320859"/>
    <lineage>
        <taxon>Bacteria</taxon>
        <taxon>Pseudomonadati</taxon>
        <taxon>Pseudomonadota</taxon>
        <taxon>Alphaproteobacteria</taxon>
        <taxon>Acetobacterales</taxon>
        <taxon>Acetobacteraceae</taxon>
        <taxon>Oleomonas</taxon>
    </lineage>
</organism>
<dbReference type="EC" id="2.3.1.286" evidence="3"/>
<keyword evidence="2 3" id="KW-0520">NAD</keyword>
<dbReference type="Proteomes" id="UP000284605">
    <property type="component" value="Unassembled WGS sequence"/>
</dbReference>
<comment type="caution">
    <text evidence="6">The sequence shown here is derived from an EMBL/GenBank/DDBJ whole genome shotgun (WGS) entry which is preliminary data.</text>
</comment>
<evidence type="ECO:0000256" key="4">
    <source>
        <dbReference type="PROSITE-ProRule" id="PRU00236"/>
    </source>
</evidence>
<comment type="function">
    <text evidence="3">NAD-dependent lysine deacetylase and desuccinylase that specifically removes acetyl and succinyl groups on target proteins. Modulates the activities of several proteins which are inactive in their acylated form.</text>
</comment>
<feature type="binding site" evidence="3 4">
    <location>
        <position position="122"/>
    </location>
    <ligand>
        <name>Zn(2+)</name>
        <dbReference type="ChEBI" id="CHEBI:29105"/>
    </ligand>
</feature>
<dbReference type="InterPro" id="IPR026591">
    <property type="entry name" value="Sirtuin_cat_small_dom_sf"/>
</dbReference>
<feature type="active site" description="Proton acceptor" evidence="3 4">
    <location>
        <position position="114"/>
    </location>
</feature>
<feature type="binding site" evidence="3 4">
    <location>
        <position position="144"/>
    </location>
    <ligand>
        <name>Zn(2+)</name>
        <dbReference type="ChEBI" id="CHEBI:29105"/>
    </ligand>
</feature>
<evidence type="ECO:0000256" key="3">
    <source>
        <dbReference type="HAMAP-Rule" id="MF_01121"/>
    </source>
</evidence>
<dbReference type="GO" id="GO:0070403">
    <property type="term" value="F:NAD+ binding"/>
    <property type="evidence" value="ECO:0007669"/>
    <property type="project" value="UniProtKB-UniRule"/>
</dbReference>
<protein>
    <recommendedName>
        <fullName evidence="3">NAD-dependent protein deacylase</fullName>
        <ecNumber evidence="3">2.3.1.286</ecNumber>
    </recommendedName>
    <alternativeName>
        <fullName evidence="3">Regulatory protein SIR2 homolog</fullName>
    </alternativeName>
</protein>
<dbReference type="Gene3D" id="3.40.50.1220">
    <property type="entry name" value="TPP-binding domain"/>
    <property type="match status" value="1"/>
</dbReference>
<dbReference type="HAMAP" id="MF_01121">
    <property type="entry name" value="Sirtuin_ClassIII"/>
    <property type="match status" value="1"/>
</dbReference>
<gene>
    <name evidence="3" type="primary">cobB</name>
    <name evidence="6" type="ORF">D3874_17235</name>
</gene>
<keyword evidence="3 4" id="KW-0862">Zinc</keyword>
<feature type="binding site" evidence="3">
    <location>
        <begin position="17"/>
        <end position="36"/>
    </location>
    <ligand>
        <name>NAD(+)</name>
        <dbReference type="ChEBI" id="CHEBI:57540"/>
    </ligand>
</feature>
<keyword evidence="7" id="KW-1185">Reference proteome</keyword>
<feature type="binding site" evidence="3">
    <location>
        <begin position="96"/>
        <end position="99"/>
    </location>
    <ligand>
        <name>NAD(+)</name>
        <dbReference type="ChEBI" id="CHEBI:57540"/>
    </ligand>
</feature>
<dbReference type="Pfam" id="PF02146">
    <property type="entry name" value="SIR2"/>
    <property type="match status" value="1"/>
</dbReference>
<feature type="binding site" evidence="3 4">
    <location>
        <position position="141"/>
    </location>
    <ligand>
        <name>Zn(2+)</name>
        <dbReference type="ChEBI" id="CHEBI:29105"/>
    </ligand>
</feature>
<dbReference type="Gene3D" id="3.30.1600.10">
    <property type="entry name" value="SIR2/SIRT2 'Small Domain"/>
    <property type="match status" value="1"/>
</dbReference>
<comment type="cofactor">
    <cofactor evidence="3">
        <name>Zn(2+)</name>
        <dbReference type="ChEBI" id="CHEBI:29105"/>
    </cofactor>
    <text evidence="3">Binds 1 zinc ion per subunit.</text>
</comment>
<dbReference type="EMBL" id="QYUK01000011">
    <property type="protein sequence ID" value="RJF90044.1"/>
    <property type="molecule type" value="Genomic_DNA"/>
</dbReference>
<evidence type="ECO:0000313" key="6">
    <source>
        <dbReference type="EMBL" id="RJF90044.1"/>
    </source>
</evidence>
<evidence type="ECO:0000313" key="7">
    <source>
        <dbReference type="Proteomes" id="UP000284605"/>
    </source>
</evidence>
<dbReference type="InterPro" id="IPR026590">
    <property type="entry name" value="Ssirtuin_cat_dom"/>
</dbReference>
<dbReference type="PROSITE" id="PS50305">
    <property type="entry name" value="SIRTUIN"/>
    <property type="match status" value="1"/>
</dbReference>
<comment type="catalytic activity">
    <reaction evidence="3">
        <text>N(6)-succinyl-L-lysyl-[protein] + NAD(+) + H2O = 2''-O-succinyl-ADP-D-ribose + nicotinamide + L-lysyl-[protein]</text>
        <dbReference type="Rhea" id="RHEA:47668"/>
        <dbReference type="Rhea" id="RHEA-COMP:9752"/>
        <dbReference type="Rhea" id="RHEA-COMP:11877"/>
        <dbReference type="ChEBI" id="CHEBI:15377"/>
        <dbReference type="ChEBI" id="CHEBI:17154"/>
        <dbReference type="ChEBI" id="CHEBI:29969"/>
        <dbReference type="ChEBI" id="CHEBI:57540"/>
        <dbReference type="ChEBI" id="CHEBI:87830"/>
        <dbReference type="ChEBI" id="CHEBI:87832"/>
    </reaction>
</comment>
<dbReference type="InterPro" id="IPR029035">
    <property type="entry name" value="DHS-like_NAD/FAD-binding_dom"/>
</dbReference>
<reference evidence="6 7" key="1">
    <citation type="submission" date="2018-09" db="EMBL/GenBank/DDBJ databases">
        <authorList>
            <person name="Zhu H."/>
        </authorList>
    </citation>
    <scope>NUCLEOTIDE SEQUENCE [LARGE SCALE GENOMIC DNA]</scope>
    <source>
        <strain evidence="6 7">K1W22B-8</strain>
    </source>
</reference>
<dbReference type="SUPFAM" id="SSF52467">
    <property type="entry name" value="DHS-like NAD/FAD-binding domain"/>
    <property type="match status" value="1"/>
</dbReference>
<dbReference type="GO" id="GO:0005737">
    <property type="term" value="C:cytoplasm"/>
    <property type="evidence" value="ECO:0007669"/>
    <property type="project" value="UniProtKB-SubCell"/>
</dbReference>
<comment type="similarity">
    <text evidence="3">Belongs to the sirtuin family. Class III subfamily.</text>
</comment>
<evidence type="ECO:0000256" key="2">
    <source>
        <dbReference type="ARBA" id="ARBA00023027"/>
    </source>
</evidence>
<dbReference type="InterPro" id="IPR027546">
    <property type="entry name" value="Sirtuin_class_III"/>
</dbReference>
<dbReference type="PANTHER" id="PTHR11085:SF4">
    <property type="entry name" value="NAD-DEPENDENT PROTEIN DEACYLASE"/>
    <property type="match status" value="1"/>
</dbReference>
<comment type="catalytic activity">
    <reaction evidence="3">
        <text>N(6)-acetyl-L-lysyl-[protein] + NAD(+) + H2O = 2''-O-acetyl-ADP-D-ribose + nicotinamide + L-lysyl-[protein]</text>
        <dbReference type="Rhea" id="RHEA:43636"/>
        <dbReference type="Rhea" id="RHEA-COMP:9752"/>
        <dbReference type="Rhea" id="RHEA-COMP:10731"/>
        <dbReference type="ChEBI" id="CHEBI:15377"/>
        <dbReference type="ChEBI" id="CHEBI:17154"/>
        <dbReference type="ChEBI" id="CHEBI:29969"/>
        <dbReference type="ChEBI" id="CHEBI:57540"/>
        <dbReference type="ChEBI" id="CHEBI:61930"/>
        <dbReference type="ChEBI" id="CHEBI:83767"/>
        <dbReference type="EC" id="2.3.1.286"/>
    </reaction>
</comment>
<feature type="binding site" evidence="3">
    <location>
        <begin position="181"/>
        <end position="183"/>
    </location>
    <ligand>
        <name>NAD(+)</name>
        <dbReference type="ChEBI" id="CHEBI:57540"/>
    </ligand>
</feature>
<keyword evidence="3 4" id="KW-0479">Metal-binding</keyword>
<name>A0A418WJ52_9PROT</name>